<evidence type="ECO:0000313" key="1">
    <source>
        <dbReference type="EMBL" id="AES65680.1"/>
    </source>
</evidence>
<dbReference type="PaxDb" id="3880-AES65680"/>
<dbReference type="Proteomes" id="UP000002051">
    <property type="component" value="Chromosome 2"/>
</dbReference>
<dbReference type="EMBL" id="CM001218">
    <property type="protein sequence ID" value="AES65680.1"/>
    <property type="molecule type" value="Genomic_DNA"/>
</dbReference>
<evidence type="ECO:0000313" key="2">
    <source>
        <dbReference type="EnsemblPlants" id="AES65680"/>
    </source>
</evidence>
<dbReference type="EnsemblPlants" id="AES65680">
    <property type="protein sequence ID" value="AES65680"/>
    <property type="gene ID" value="MTR_2g045320"/>
</dbReference>
<sequence length="106" mass="11853">MVTPHQGSGECSLLKIMILHVQETCSFLNEVLSTTQYEDISRAADLEKSMKIDYIFQQSHCQEGFNEAYPNGHPRGSVMNNRLSGCPPLIFHLPITPIIECMVSSP</sequence>
<reference evidence="1 3" key="2">
    <citation type="journal article" date="2014" name="BMC Genomics">
        <title>An improved genome release (version Mt4.0) for the model legume Medicago truncatula.</title>
        <authorList>
            <person name="Tang H."/>
            <person name="Krishnakumar V."/>
            <person name="Bidwell S."/>
            <person name="Rosen B."/>
            <person name="Chan A."/>
            <person name="Zhou S."/>
            <person name="Gentzbittel L."/>
            <person name="Childs K.L."/>
            <person name="Yandell M."/>
            <person name="Gundlach H."/>
            <person name="Mayer K.F."/>
            <person name="Schwartz D.C."/>
            <person name="Town C.D."/>
        </authorList>
    </citation>
    <scope>GENOME REANNOTATION</scope>
    <source>
        <strain evidence="2 3">cv. Jemalong A17</strain>
    </source>
</reference>
<dbReference type="AlphaFoldDB" id="G7IQF9"/>
<dbReference type="HOGENOM" id="CLU_2227098_0_0_1"/>
<reference evidence="1 3" key="1">
    <citation type="journal article" date="2011" name="Nature">
        <title>The Medicago genome provides insight into the evolution of rhizobial symbioses.</title>
        <authorList>
            <person name="Young N.D."/>
            <person name="Debelle F."/>
            <person name="Oldroyd G.E."/>
            <person name="Geurts R."/>
            <person name="Cannon S.B."/>
            <person name="Udvardi M.K."/>
            <person name="Benedito V.A."/>
            <person name="Mayer K.F."/>
            <person name="Gouzy J."/>
            <person name="Schoof H."/>
            <person name="Van de Peer Y."/>
            <person name="Proost S."/>
            <person name="Cook D.R."/>
            <person name="Meyers B.C."/>
            <person name="Spannagl M."/>
            <person name="Cheung F."/>
            <person name="De Mita S."/>
            <person name="Krishnakumar V."/>
            <person name="Gundlach H."/>
            <person name="Zhou S."/>
            <person name="Mudge J."/>
            <person name="Bharti A.K."/>
            <person name="Murray J.D."/>
            <person name="Naoumkina M.A."/>
            <person name="Rosen B."/>
            <person name="Silverstein K.A."/>
            <person name="Tang H."/>
            <person name="Rombauts S."/>
            <person name="Zhao P.X."/>
            <person name="Zhou P."/>
            <person name="Barbe V."/>
            <person name="Bardou P."/>
            <person name="Bechner M."/>
            <person name="Bellec A."/>
            <person name="Berger A."/>
            <person name="Berges H."/>
            <person name="Bidwell S."/>
            <person name="Bisseling T."/>
            <person name="Choisne N."/>
            <person name="Couloux A."/>
            <person name="Denny R."/>
            <person name="Deshpande S."/>
            <person name="Dai X."/>
            <person name="Doyle J.J."/>
            <person name="Dudez A.M."/>
            <person name="Farmer A.D."/>
            <person name="Fouteau S."/>
            <person name="Franken C."/>
            <person name="Gibelin C."/>
            <person name="Gish J."/>
            <person name="Goldstein S."/>
            <person name="Gonzalez A.J."/>
            <person name="Green P.J."/>
            <person name="Hallab A."/>
            <person name="Hartog M."/>
            <person name="Hua A."/>
            <person name="Humphray S.J."/>
            <person name="Jeong D.H."/>
            <person name="Jing Y."/>
            <person name="Jocker A."/>
            <person name="Kenton S.M."/>
            <person name="Kim D.J."/>
            <person name="Klee K."/>
            <person name="Lai H."/>
            <person name="Lang C."/>
            <person name="Lin S."/>
            <person name="Macmil S.L."/>
            <person name="Magdelenat G."/>
            <person name="Matthews L."/>
            <person name="McCorrison J."/>
            <person name="Monaghan E.L."/>
            <person name="Mun J.H."/>
            <person name="Najar F.Z."/>
            <person name="Nicholson C."/>
            <person name="Noirot C."/>
            <person name="O'Bleness M."/>
            <person name="Paule C.R."/>
            <person name="Poulain J."/>
            <person name="Prion F."/>
            <person name="Qin B."/>
            <person name="Qu C."/>
            <person name="Retzel E.F."/>
            <person name="Riddle C."/>
            <person name="Sallet E."/>
            <person name="Samain S."/>
            <person name="Samson N."/>
            <person name="Sanders I."/>
            <person name="Saurat O."/>
            <person name="Scarpelli C."/>
            <person name="Schiex T."/>
            <person name="Segurens B."/>
            <person name="Severin A.J."/>
            <person name="Sherrier D.J."/>
            <person name="Shi R."/>
            <person name="Sims S."/>
            <person name="Singer S.R."/>
            <person name="Sinharoy S."/>
            <person name="Sterck L."/>
            <person name="Viollet A."/>
            <person name="Wang B.B."/>
            <person name="Wang K."/>
            <person name="Wang M."/>
            <person name="Wang X."/>
            <person name="Warfsmann J."/>
            <person name="Weissenbach J."/>
            <person name="White D.D."/>
            <person name="White J.D."/>
            <person name="Wiley G.B."/>
            <person name="Wincker P."/>
            <person name="Xing Y."/>
            <person name="Yang L."/>
            <person name="Yao Z."/>
            <person name="Ying F."/>
            <person name="Zhai J."/>
            <person name="Zhou L."/>
            <person name="Zuber A."/>
            <person name="Denarie J."/>
            <person name="Dixon R.A."/>
            <person name="May G.D."/>
            <person name="Schwartz D.C."/>
            <person name="Rogers J."/>
            <person name="Quetier F."/>
            <person name="Town C.D."/>
            <person name="Roe B.A."/>
        </authorList>
    </citation>
    <scope>NUCLEOTIDE SEQUENCE [LARGE SCALE GENOMIC DNA]</scope>
    <source>
        <strain evidence="1">A17</strain>
        <strain evidence="2 3">cv. Jemalong A17</strain>
    </source>
</reference>
<name>G7IQF9_MEDTR</name>
<reference evidence="2" key="3">
    <citation type="submission" date="2015-04" db="UniProtKB">
        <authorList>
            <consortium name="EnsemblPlants"/>
        </authorList>
    </citation>
    <scope>IDENTIFICATION</scope>
    <source>
        <strain evidence="2">cv. Jemalong A17</strain>
    </source>
</reference>
<organism evidence="1 3">
    <name type="scientific">Medicago truncatula</name>
    <name type="common">Barrel medic</name>
    <name type="synonym">Medicago tribuloides</name>
    <dbReference type="NCBI Taxonomy" id="3880"/>
    <lineage>
        <taxon>Eukaryota</taxon>
        <taxon>Viridiplantae</taxon>
        <taxon>Streptophyta</taxon>
        <taxon>Embryophyta</taxon>
        <taxon>Tracheophyta</taxon>
        <taxon>Spermatophyta</taxon>
        <taxon>Magnoliopsida</taxon>
        <taxon>eudicotyledons</taxon>
        <taxon>Gunneridae</taxon>
        <taxon>Pentapetalae</taxon>
        <taxon>rosids</taxon>
        <taxon>fabids</taxon>
        <taxon>Fabales</taxon>
        <taxon>Fabaceae</taxon>
        <taxon>Papilionoideae</taxon>
        <taxon>50 kb inversion clade</taxon>
        <taxon>NPAAA clade</taxon>
        <taxon>Hologalegina</taxon>
        <taxon>IRL clade</taxon>
        <taxon>Trifolieae</taxon>
        <taxon>Medicago</taxon>
    </lineage>
</organism>
<proteinExistence type="predicted"/>
<evidence type="ECO:0000313" key="3">
    <source>
        <dbReference type="Proteomes" id="UP000002051"/>
    </source>
</evidence>
<keyword evidence="3" id="KW-1185">Reference proteome</keyword>
<gene>
    <name evidence="1" type="ordered locus">MTR_2g045320</name>
</gene>
<accession>G7IQF9</accession>
<protein>
    <submittedName>
        <fullName evidence="1 2">Uncharacterized protein</fullName>
    </submittedName>
</protein>